<dbReference type="EMBL" id="OZ034820">
    <property type="protein sequence ID" value="CAL1398982.1"/>
    <property type="molecule type" value="Genomic_DNA"/>
</dbReference>
<proteinExistence type="predicted"/>
<evidence type="ECO:0000313" key="1">
    <source>
        <dbReference type="EMBL" id="CAL1398982.1"/>
    </source>
</evidence>
<gene>
    <name evidence="1" type="ORF">LTRI10_LOCUS39183</name>
</gene>
<dbReference type="AlphaFoldDB" id="A0AAV2FLX1"/>
<name>A0AAV2FLX1_9ROSI</name>
<accession>A0AAV2FLX1</accession>
<organism evidence="1 2">
    <name type="scientific">Linum trigynum</name>
    <dbReference type="NCBI Taxonomy" id="586398"/>
    <lineage>
        <taxon>Eukaryota</taxon>
        <taxon>Viridiplantae</taxon>
        <taxon>Streptophyta</taxon>
        <taxon>Embryophyta</taxon>
        <taxon>Tracheophyta</taxon>
        <taxon>Spermatophyta</taxon>
        <taxon>Magnoliopsida</taxon>
        <taxon>eudicotyledons</taxon>
        <taxon>Gunneridae</taxon>
        <taxon>Pentapetalae</taxon>
        <taxon>rosids</taxon>
        <taxon>fabids</taxon>
        <taxon>Malpighiales</taxon>
        <taxon>Linaceae</taxon>
        <taxon>Linum</taxon>
    </lineage>
</organism>
<keyword evidence="2" id="KW-1185">Reference proteome</keyword>
<sequence length="87" mass="8897">MSSQSLHFFTPSSTACPNITFPKLSLPFPNRRFAFASSPRTFSIRAVSASSDPNQAPPPVVVADNGAGSRVVAVSATADSSSGLGLG</sequence>
<reference evidence="1 2" key="1">
    <citation type="submission" date="2024-04" db="EMBL/GenBank/DDBJ databases">
        <authorList>
            <person name="Fracassetti M."/>
        </authorList>
    </citation>
    <scope>NUCLEOTIDE SEQUENCE [LARGE SCALE GENOMIC DNA]</scope>
</reference>
<protein>
    <submittedName>
        <fullName evidence="1">Uncharacterized protein</fullName>
    </submittedName>
</protein>
<dbReference type="Proteomes" id="UP001497516">
    <property type="component" value="Chromosome 7"/>
</dbReference>
<evidence type="ECO:0000313" key="2">
    <source>
        <dbReference type="Proteomes" id="UP001497516"/>
    </source>
</evidence>